<name>A0AA90VDN6_9BACT</name>
<evidence type="ECO:0000313" key="2">
    <source>
        <dbReference type="Proteomes" id="UP000405805"/>
    </source>
</evidence>
<dbReference type="RefSeq" id="WP_153096713.1">
    <property type="nucleotide sequence ID" value="NZ_VZBP01000065.1"/>
</dbReference>
<comment type="caution">
    <text evidence="1">The sequence shown here is derived from an EMBL/GenBank/DDBJ whole genome shotgun (WGS) entry which is preliminary data.</text>
</comment>
<organism evidence="1 2">
    <name type="scientific">Segatella copri</name>
    <dbReference type="NCBI Taxonomy" id="165179"/>
    <lineage>
        <taxon>Bacteria</taxon>
        <taxon>Pseudomonadati</taxon>
        <taxon>Bacteroidota</taxon>
        <taxon>Bacteroidia</taxon>
        <taxon>Bacteroidales</taxon>
        <taxon>Prevotellaceae</taxon>
        <taxon>Segatella</taxon>
    </lineage>
</organism>
<proteinExistence type="predicted"/>
<dbReference type="Proteomes" id="UP000405805">
    <property type="component" value="Unassembled WGS sequence"/>
</dbReference>
<sequence>MFATINQRIKAVLDTVYGGNVTAMAKGTYIKRTTINSIVGPSETSPGFDVIAKIGEISSPRISMEWLVRGVGDMFLDEKDSIKYQINSGSNITNSPVNDSDTLNRLLALVEAKDNQIEQKDKQINTLLSIIQNSKVG</sequence>
<evidence type="ECO:0000313" key="1">
    <source>
        <dbReference type="EMBL" id="MQO09228.1"/>
    </source>
</evidence>
<protein>
    <submittedName>
        <fullName evidence="1">Uncharacterized protein</fullName>
    </submittedName>
</protein>
<gene>
    <name evidence="1" type="ORF">F7D57_05710</name>
</gene>
<accession>A0AA90VDN6</accession>
<dbReference type="AlphaFoldDB" id="A0AA90VDN6"/>
<dbReference type="EMBL" id="VZBP01000065">
    <property type="protein sequence ID" value="MQO09228.1"/>
    <property type="molecule type" value="Genomic_DNA"/>
</dbReference>
<reference evidence="2" key="1">
    <citation type="submission" date="2019-09" db="EMBL/GenBank/DDBJ databases">
        <title>Distinct polysaccharide growth profiles of human intestinal Prevotella copri isolates.</title>
        <authorList>
            <person name="Fehlner-Peach H."/>
            <person name="Magnabosco C."/>
            <person name="Raghavan V."/>
            <person name="Scher J.U."/>
            <person name="Tett A."/>
            <person name="Cox L.M."/>
            <person name="Gottsegen C."/>
            <person name="Watters A."/>
            <person name="Wiltshire- Gordon J.D."/>
            <person name="Segata N."/>
            <person name="Bonneau R."/>
            <person name="Littman D.R."/>
        </authorList>
    </citation>
    <scope>NUCLEOTIDE SEQUENCE [LARGE SCALE GENOMIC DNA]</scope>
    <source>
        <strain evidence="2">iA624</strain>
    </source>
</reference>